<dbReference type="InterPro" id="IPR050398">
    <property type="entry name" value="HssS/ArlS-like"/>
</dbReference>
<dbReference type="SUPFAM" id="SSF158472">
    <property type="entry name" value="HAMP domain-like"/>
    <property type="match status" value="1"/>
</dbReference>
<keyword evidence="12" id="KW-0902">Two-component regulatory system</keyword>
<proteinExistence type="predicted"/>
<dbReference type="PROSITE" id="PS50885">
    <property type="entry name" value="HAMP"/>
    <property type="match status" value="1"/>
</dbReference>
<keyword evidence="6" id="KW-0808">Transferase</keyword>
<dbReference type="Proteomes" id="UP001623661">
    <property type="component" value="Unassembled WGS sequence"/>
</dbReference>
<feature type="transmembrane region" description="Helical" evidence="14">
    <location>
        <begin position="185"/>
        <end position="207"/>
    </location>
</feature>
<dbReference type="InterPro" id="IPR036890">
    <property type="entry name" value="HATPase_C_sf"/>
</dbReference>
<comment type="caution">
    <text evidence="17">The sequence shown here is derived from an EMBL/GenBank/DDBJ whole genome shotgun (WGS) entry which is preliminary data.</text>
</comment>
<reference evidence="17 18" key="1">
    <citation type="submission" date="2024-11" db="EMBL/GenBank/DDBJ databases">
        <authorList>
            <person name="Heng Y.C."/>
            <person name="Lim A.C.H."/>
            <person name="Lee J.K.Y."/>
            <person name="Kittelmann S."/>
        </authorList>
    </citation>
    <scope>NUCLEOTIDE SEQUENCE [LARGE SCALE GENOMIC DNA]</scope>
    <source>
        <strain evidence="17 18">WILCCON 0202</strain>
    </source>
</reference>
<dbReference type="Gene3D" id="6.10.340.10">
    <property type="match status" value="1"/>
</dbReference>
<dbReference type="SMART" id="SM00388">
    <property type="entry name" value="HisKA"/>
    <property type="match status" value="1"/>
</dbReference>
<evidence type="ECO:0000256" key="12">
    <source>
        <dbReference type="ARBA" id="ARBA00023012"/>
    </source>
</evidence>
<evidence type="ECO:0000256" key="6">
    <source>
        <dbReference type="ARBA" id="ARBA00022679"/>
    </source>
</evidence>
<dbReference type="CDD" id="cd00075">
    <property type="entry name" value="HATPase"/>
    <property type="match status" value="1"/>
</dbReference>
<keyword evidence="13 14" id="KW-0472">Membrane</keyword>
<keyword evidence="9 17" id="KW-0418">Kinase</keyword>
<protein>
    <recommendedName>
        <fullName evidence="3">histidine kinase</fullName>
        <ecNumber evidence="3">2.7.13.3</ecNumber>
    </recommendedName>
</protein>
<dbReference type="Gene3D" id="3.30.565.10">
    <property type="entry name" value="Histidine kinase-like ATPase, C-terminal domain"/>
    <property type="match status" value="1"/>
</dbReference>
<evidence type="ECO:0000256" key="11">
    <source>
        <dbReference type="ARBA" id="ARBA00022989"/>
    </source>
</evidence>
<comment type="subcellular location">
    <subcellularLocation>
        <location evidence="2">Cell membrane</location>
        <topology evidence="2">Multi-pass membrane protein</topology>
    </subcellularLocation>
</comment>
<dbReference type="PROSITE" id="PS50109">
    <property type="entry name" value="HIS_KIN"/>
    <property type="match status" value="1"/>
</dbReference>
<dbReference type="RefSeq" id="WP_406763397.1">
    <property type="nucleotide sequence ID" value="NZ_JBJHZY010000001.1"/>
</dbReference>
<dbReference type="InterPro" id="IPR003660">
    <property type="entry name" value="HAMP_dom"/>
</dbReference>
<dbReference type="Pfam" id="PF02518">
    <property type="entry name" value="HATPase_c"/>
    <property type="match status" value="1"/>
</dbReference>
<keyword evidence="7 14" id="KW-0812">Transmembrane</keyword>
<dbReference type="SMART" id="SM00304">
    <property type="entry name" value="HAMP"/>
    <property type="match status" value="1"/>
</dbReference>
<name>A0ABW8TMX8_9CLOT</name>
<sequence length="481" mass="53438">MNNSKKSIRKSIFLSHISIIIILVILTSIVFNICINIYIRYQTRNQLLSAAQIIQKSLNTQLISSTKDNITADEKTELNSLLKINRILKQTQTFLDIKYAVVNVNEKVIFPRNLASEEAGILSNDIIPSLGKKNILGSGLKKNRIEYFSASNIKYAALIHPFALENKKSLGNLILYSDMKNSSQLILSINVILFSIMLVAAIIALIISNAVSKKISKPISLLNEYAKKIGERDYKIVPEKYEDNEIGELAETMEAMAEKLKAYDSTMKTFLQNASHELRTPLMSIQGYAEGIKLGVIEDTNSAADVIIDESKRLTNIVEELLYLSKLDSMQEAFNLEALNTEDLLKGCIDRVNGIAIKNGVNISLNVKDKDLIIRADDEKLSRAVINILGNSLRYSKKEISVSLESLGNSINITIKDDGPGFDGQELKNVFDRFYKGKGGKHGLGLAITKSIIEKHNGRVTAENNSRAGACFKIILPKVVE</sequence>
<feature type="domain" description="HAMP" evidence="16">
    <location>
        <begin position="213"/>
        <end position="265"/>
    </location>
</feature>
<evidence type="ECO:0000259" key="16">
    <source>
        <dbReference type="PROSITE" id="PS50885"/>
    </source>
</evidence>
<evidence type="ECO:0000256" key="3">
    <source>
        <dbReference type="ARBA" id="ARBA00012438"/>
    </source>
</evidence>
<dbReference type="InterPro" id="IPR004358">
    <property type="entry name" value="Sig_transdc_His_kin-like_C"/>
</dbReference>
<feature type="transmembrane region" description="Helical" evidence="14">
    <location>
        <begin position="12"/>
        <end position="39"/>
    </location>
</feature>
<dbReference type="InterPro" id="IPR005467">
    <property type="entry name" value="His_kinase_dom"/>
</dbReference>
<dbReference type="EC" id="2.7.13.3" evidence="3"/>
<dbReference type="InterPro" id="IPR003661">
    <property type="entry name" value="HisK_dim/P_dom"/>
</dbReference>
<evidence type="ECO:0000313" key="17">
    <source>
        <dbReference type="EMBL" id="MFL0266772.1"/>
    </source>
</evidence>
<evidence type="ECO:0000256" key="9">
    <source>
        <dbReference type="ARBA" id="ARBA00022777"/>
    </source>
</evidence>
<dbReference type="SUPFAM" id="SSF47384">
    <property type="entry name" value="Homodimeric domain of signal transducing histidine kinase"/>
    <property type="match status" value="1"/>
</dbReference>
<evidence type="ECO:0000259" key="15">
    <source>
        <dbReference type="PROSITE" id="PS50109"/>
    </source>
</evidence>
<evidence type="ECO:0000256" key="4">
    <source>
        <dbReference type="ARBA" id="ARBA00022475"/>
    </source>
</evidence>
<keyword evidence="18" id="KW-1185">Reference proteome</keyword>
<evidence type="ECO:0000256" key="8">
    <source>
        <dbReference type="ARBA" id="ARBA00022741"/>
    </source>
</evidence>
<dbReference type="CDD" id="cd00082">
    <property type="entry name" value="HisKA"/>
    <property type="match status" value="1"/>
</dbReference>
<evidence type="ECO:0000256" key="7">
    <source>
        <dbReference type="ARBA" id="ARBA00022692"/>
    </source>
</evidence>
<gene>
    <name evidence="17" type="ORF">ACJDUH_01565</name>
</gene>
<accession>A0ABW8TMX8</accession>
<dbReference type="GO" id="GO:0016301">
    <property type="term" value="F:kinase activity"/>
    <property type="evidence" value="ECO:0007669"/>
    <property type="project" value="UniProtKB-KW"/>
</dbReference>
<evidence type="ECO:0000256" key="2">
    <source>
        <dbReference type="ARBA" id="ARBA00004651"/>
    </source>
</evidence>
<dbReference type="EMBL" id="JBJHZY010000001">
    <property type="protein sequence ID" value="MFL0266772.1"/>
    <property type="molecule type" value="Genomic_DNA"/>
</dbReference>
<keyword evidence="11 14" id="KW-1133">Transmembrane helix</keyword>
<dbReference type="InterPro" id="IPR036097">
    <property type="entry name" value="HisK_dim/P_sf"/>
</dbReference>
<evidence type="ECO:0000256" key="1">
    <source>
        <dbReference type="ARBA" id="ARBA00000085"/>
    </source>
</evidence>
<dbReference type="PANTHER" id="PTHR45528">
    <property type="entry name" value="SENSOR HISTIDINE KINASE CPXA"/>
    <property type="match status" value="1"/>
</dbReference>
<dbReference type="PANTHER" id="PTHR45528:SF1">
    <property type="entry name" value="SENSOR HISTIDINE KINASE CPXA"/>
    <property type="match status" value="1"/>
</dbReference>
<dbReference type="InterPro" id="IPR003594">
    <property type="entry name" value="HATPase_dom"/>
</dbReference>
<evidence type="ECO:0000256" key="5">
    <source>
        <dbReference type="ARBA" id="ARBA00022553"/>
    </source>
</evidence>
<dbReference type="SMART" id="SM00387">
    <property type="entry name" value="HATPase_c"/>
    <property type="match status" value="1"/>
</dbReference>
<evidence type="ECO:0000256" key="13">
    <source>
        <dbReference type="ARBA" id="ARBA00023136"/>
    </source>
</evidence>
<feature type="domain" description="Histidine kinase" evidence="15">
    <location>
        <begin position="273"/>
        <end position="480"/>
    </location>
</feature>
<dbReference type="PRINTS" id="PR00344">
    <property type="entry name" value="BCTRLSENSOR"/>
</dbReference>
<dbReference type="Pfam" id="PF00672">
    <property type="entry name" value="HAMP"/>
    <property type="match status" value="1"/>
</dbReference>
<evidence type="ECO:0000313" key="18">
    <source>
        <dbReference type="Proteomes" id="UP001623661"/>
    </source>
</evidence>
<keyword evidence="4" id="KW-1003">Cell membrane</keyword>
<keyword evidence="10" id="KW-0067">ATP-binding</keyword>
<dbReference type="Gene3D" id="1.10.287.130">
    <property type="match status" value="1"/>
</dbReference>
<organism evidence="17 18">
    <name type="scientific">Candidatus Clostridium radicumherbarum</name>
    <dbReference type="NCBI Taxonomy" id="3381662"/>
    <lineage>
        <taxon>Bacteria</taxon>
        <taxon>Bacillati</taxon>
        <taxon>Bacillota</taxon>
        <taxon>Clostridia</taxon>
        <taxon>Eubacteriales</taxon>
        <taxon>Clostridiaceae</taxon>
        <taxon>Clostridium</taxon>
    </lineage>
</organism>
<dbReference type="CDD" id="cd06225">
    <property type="entry name" value="HAMP"/>
    <property type="match status" value="1"/>
</dbReference>
<comment type="catalytic activity">
    <reaction evidence="1">
        <text>ATP + protein L-histidine = ADP + protein N-phospho-L-histidine.</text>
        <dbReference type="EC" id="2.7.13.3"/>
    </reaction>
</comment>
<dbReference type="Pfam" id="PF00512">
    <property type="entry name" value="HisKA"/>
    <property type="match status" value="1"/>
</dbReference>
<dbReference type="SUPFAM" id="SSF55874">
    <property type="entry name" value="ATPase domain of HSP90 chaperone/DNA topoisomerase II/histidine kinase"/>
    <property type="match status" value="1"/>
</dbReference>
<evidence type="ECO:0000256" key="10">
    <source>
        <dbReference type="ARBA" id="ARBA00022840"/>
    </source>
</evidence>
<keyword evidence="8" id="KW-0547">Nucleotide-binding</keyword>
<evidence type="ECO:0000256" key="14">
    <source>
        <dbReference type="SAM" id="Phobius"/>
    </source>
</evidence>
<keyword evidence="5" id="KW-0597">Phosphoprotein</keyword>